<keyword evidence="1" id="KW-1133">Transmembrane helix</keyword>
<comment type="caution">
    <text evidence="3">The sequence shown here is derived from an EMBL/GenBank/DDBJ whole genome shotgun (WGS) entry which is preliminary data.</text>
</comment>
<dbReference type="OrthoDB" id="2656636at2"/>
<dbReference type="STRING" id="1131935.PDENDC454_00235"/>
<reference evidence="3 4" key="1">
    <citation type="journal article" date="2012" name="J. Bacteriol.">
        <title>Genome Sequence of the Pattern-Forming Social Bacterium Paenibacillus dendritiformis C454 Chiral Morphotype.</title>
        <authorList>
            <person name="Sirota-Madi A."/>
            <person name="Olender T."/>
            <person name="Helman Y."/>
            <person name="Brainis I."/>
            <person name="Finkelshtein A."/>
            <person name="Roth D."/>
            <person name="Hagai E."/>
            <person name="Leshkowitz D."/>
            <person name="Brodsky L."/>
            <person name="Galatenko V."/>
            <person name="Nikolaev V."/>
            <person name="Gutnick D.L."/>
            <person name="Lancet D."/>
            <person name="Ben-Jacob E."/>
        </authorList>
    </citation>
    <scope>NUCLEOTIDE SEQUENCE [LARGE SCALE GENOMIC DNA]</scope>
    <source>
        <strain evidence="3 4">C454</strain>
    </source>
</reference>
<feature type="domain" description="DUF3899" evidence="2">
    <location>
        <begin position="35"/>
        <end position="116"/>
    </location>
</feature>
<feature type="transmembrane region" description="Helical" evidence="1">
    <location>
        <begin position="38"/>
        <end position="55"/>
    </location>
</feature>
<protein>
    <recommendedName>
        <fullName evidence="2">DUF3899 domain-containing protein</fullName>
    </recommendedName>
</protein>
<dbReference type="EMBL" id="AHKH01000001">
    <property type="protein sequence ID" value="EHQ64295.1"/>
    <property type="molecule type" value="Genomic_DNA"/>
</dbReference>
<dbReference type="RefSeq" id="WP_006674559.1">
    <property type="nucleotide sequence ID" value="NZ_AHKH01000001.1"/>
</dbReference>
<name>H3S947_9BACL</name>
<feature type="transmembrane region" description="Helical" evidence="1">
    <location>
        <begin position="105"/>
        <end position="125"/>
    </location>
</feature>
<evidence type="ECO:0000256" key="1">
    <source>
        <dbReference type="SAM" id="Phobius"/>
    </source>
</evidence>
<dbReference type="InterPro" id="IPR025007">
    <property type="entry name" value="DUF3899"/>
</dbReference>
<dbReference type="Pfam" id="PF13038">
    <property type="entry name" value="DUF3899"/>
    <property type="match status" value="1"/>
</dbReference>
<gene>
    <name evidence="3" type="ORF">PDENDC454_00235</name>
</gene>
<keyword evidence="4" id="KW-1185">Reference proteome</keyword>
<accession>H3S947</accession>
<dbReference type="PATRIC" id="fig|1131935.3.peg.47"/>
<sequence>MLARYAIAAVISAAGLSILYFQDGSGSSAIQAAIINRWFLYGLLALIAGAAGYVLRTGFLAPLLRGLAMAGAAFVTKPRALEKEDKRLRSDLALQAWKQALGRKLSAYLLGAGTGLASGALTLQLCYF</sequence>
<evidence type="ECO:0000313" key="4">
    <source>
        <dbReference type="Proteomes" id="UP000003900"/>
    </source>
</evidence>
<dbReference type="AlphaFoldDB" id="H3S947"/>
<keyword evidence="1" id="KW-0472">Membrane</keyword>
<proteinExistence type="predicted"/>
<evidence type="ECO:0000313" key="3">
    <source>
        <dbReference type="EMBL" id="EHQ64295.1"/>
    </source>
</evidence>
<dbReference type="Proteomes" id="UP000003900">
    <property type="component" value="Unassembled WGS sequence"/>
</dbReference>
<organism evidence="3 4">
    <name type="scientific">Paenibacillus dendritiformis C454</name>
    <dbReference type="NCBI Taxonomy" id="1131935"/>
    <lineage>
        <taxon>Bacteria</taxon>
        <taxon>Bacillati</taxon>
        <taxon>Bacillota</taxon>
        <taxon>Bacilli</taxon>
        <taxon>Bacillales</taxon>
        <taxon>Paenibacillaceae</taxon>
        <taxon>Paenibacillus</taxon>
    </lineage>
</organism>
<evidence type="ECO:0000259" key="2">
    <source>
        <dbReference type="Pfam" id="PF13038"/>
    </source>
</evidence>
<keyword evidence="1" id="KW-0812">Transmembrane</keyword>